<evidence type="ECO:0000313" key="1">
    <source>
        <dbReference type="EMBL" id="WMV33830.1"/>
    </source>
</evidence>
<reference evidence="1" key="1">
    <citation type="submission" date="2023-08" db="EMBL/GenBank/DDBJ databases">
        <title>A de novo genome assembly of Solanum verrucosum Schlechtendal, a Mexican diploid species geographically isolated from the other diploid A-genome species in potato relatives.</title>
        <authorList>
            <person name="Hosaka K."/>
        </authorList>
    </citation>
    <scope>NUCLEOTIDE SEQUENCE</scope>
    <source>
        <tissue evidence="1">Young leaves</tissue>
    </source>
</reference>
<proteinExistence type="predicted"/>
<dbReference type="Proteomes" id="UP001234989">
    <property type="component" value="Chromosome 6"/>
</dbReference>
<dbReference type="EMBL" id="CP133617">
    <property type="protein sequence ID" value="WMV33830.1"/>
    <property type="molecule type" value="Genomic_DNA"/>
</dbReference>
<name>A0AAF0R3R3_SOLVR</name>
<sequence length="49" mass="5779">MTLFEALYNRQCRSPIGWFDSVKMDSLDTYLLRESMEEVCMTQSKLLTP</sequence>
<accession>A0AAF0R3R3</accession>
<organism evidence="1 2">
    <name type="scientific">Solanum verrucosum</name>
    <dbReference type="NCBI Taxonomy" id="315347"/>
    <lineage>
        <taxon>Eukaryota</taxon>
        <taxon>Viridiplantae</taxon>
        <taxon>Streptophyta</taxon>
        <taxon>Embryophyta</taxon>
        <taxon>Tracheophyta</taxon>
        <taxon>Spermatophyta</taxon>
        <taxon>Magnoliopsida</taxon>
        <taxon>eudicotyledons</taxon>
        <taxon>Gunneridae</taxon>
        <taxon>Pentapetalae</taxon>
        <taxon>asterids</taxon>
        <taxon>lamiids</taxon>
        <taxon>Solanales</taxon>
        <taxon>Solanaceae</taxon>
        <taxon>Solanoideae</taxon>
        <taxon>Solaneae</taxon>
        <taxon>Solanum</taxon>
    </lineage>
</organism>
<protein>
    <submittedName>
        <fullName evidence="1">Uncharacterized protein</fullName>
    </submittedName>
</protein>
<evidence type="ECO:0000313" key="2">
    <source>
        <dbReference type="Proteomes" id="UP001234989"/>
    </source>
</evidence>
<keyword evidence="2" id="KW-1185">Reference proteome</keyword>
<dbReference type="AlphaFoldDB" id="A0AAF0R3R3"/>
<gene>
    <name evidence="1" type="ORF">MTR67_027215</name>
</gene>